<evidence type="ECO:0000313" key="4">
    <source>
        <dbReference type="Proteomes" id="UP000321570"/>
    </source>
</evidence>
<protein>
    <submittedName>
        <fullName evidence="3">Uncharacterized protein</fullName>
    </submittedName>
</protein>
<evidence type="ECO:0000313" key="3">
    <source>
        <dbReference type="EMBL" id="VUZ57545.1"/>
    </source>
</evidence>
<feature type="transmembrane region" description="Helical" evidence="2">
    <location>
        <begin position="57"/>
        <end position="76"/>
    </location>
</feature>
<evidence type="ECO:0000256" key="2">
    <source>
        <dbReference type="SAM" id="Phobius"/>
    </source>
</evidence>
<proteinExistence type="predicted"/>
<dbReference type="EMBL" id="CABIJS010000719">
    <property type="protein sequence ID" value="VUZ57545.1"/>
    <property type="molecule type" value="Genomic_DNA"/>
</dbReference>
<keyword evidence="4" id="KW-1185">Reference proteome</keyword>
<keyword evidence="2" id="KW-0812">Transmembrane</keyword>
<dbReference type="AlphaFoldDB" id="A0A564ZDH1"/>
<reference evidence="3 4" key="1">
    <citation type="submission" date="2019-07" db="EMBL/GenBank/DDBJ databases">
        <authorList>
            <person name="Jastrzebski P J."/>
            <person name="Paukszto L."/>
            <person name="Jastrzebski P J."/>
        </authorList>
    </citation>
    <scope>NUCLEOTIDE SEQUENCE [LARGE SCALE GENOMIC DNA]</scope>
    <source>
        <strain evidence="3 4">WMS-il1</strain>
    </source>
</reference>
<accession>A0A564ZDH1</accession>
<keyword evidence="2" id="KW-0472">Membrane</keyword>
<keyword evidence="2" id="KW-1133">Transmembrane helix</keyword>
<feature type="region of interest" description="Disordered" evidence="1">
    <location>
        <begin position="1"/>
        <end position="23"/>
    </location>
</feature>
<evidence type="ECO:0000256" key="1">
    <source>
        <dbReference type="SAM" id="MobiDB-lite"/>
    </source>
</evidence>
<gene>
    <name evidence="3" type="ORF">WMSIL1_LOCUS15148</name>
</gene>
<sequence length="127" mass="15008">MNLAKHTSESKNREDNKEAEGELKNQDLAGKLRLKEPIFDCFRLEGYQFCRRKLKPFTYIALVASGYVTDILVSQIRRYMRSFMHFVIKIPLDPPLIQSSIDAEEKFENFWQYFESSNKNSVLTNYK</sequence>
<dbReference type="Proteomes" id="UP000321570">
    <property type="component" value="Unassembled WGS sequence"/>
</dbReference>
<name>A0A564ZDH1_HYMDI</name>
<organism evidence="3 4">
    <name type="scientific">Hymenolepis diminuta</name>
    <name type="common">Rat tapeworm</name>
    <dbReference type="NCBI Taxonomy" id="6216"/>
    <lineage>
        <taxon>Eukaryota</taxon>
        <taxon>Metazoa</taxon>
        <taxon>Spiralia</taxon>
        <taxon>Lophotrochozoa</taxon>
        <taxon>Platyhelminthes</taxon>
        <taxon>Cestoda</taxon>
        <taxon>Eucestoda</taxon>
        <taxon>Cyclophyllidea</taxon>
        <taxon>Hymenolepididae</taxon>
        <taxon>Hymenolepis</taxon>
    </lineage>
</organism>